<dbReference type="InterPro" id="IPR027417">
    <property type="entry name" value="P-loop_NTPase"/>
</dbReference>
<keyword evidence="4 6" id="KW-0067">ATP-binding</keyword>
<evidence type="ECO:0000259" key="5">
    <source>
        <dbReference type="PROSITE" id="PS50893"/>
    </source>
</evidence>
<accession>A0ABT0JZU2</accession>
<keyword evidence="3" id="KW-0547">Nucleotide-binding</keyword>
<gene>
    <name evidence="6" type="ORF">MXD59_14935</name>
</gene>
<evidence type="ECO:0000313" key="6">
    <source>
        <dbReference type="EMBL" id="MCK9877052.1"/>
    </source>
</evidence>
<sequence>MIEARGLTKRYGFTAAVDDLTFTLTSGSVTGLLGPNGAGKSTLMRMIVGLDVPSAGTVTVGGRSLRQAPAPMREVGALLDARAFDGALTARAHLRWLARAGGLPAARVDEALAEAGLTSVARTRVRGFSLGMSQRLGIAAALLGDPAVLIFDEPANGLDPEGIRWIRVLIRRLAGEGRTILVSSHLMSEVEGTVDQVIVMGRGRIVADGSIRDFTRRGSATHVEVVSPRADELAAHLTAAGAQVKPADPGGPGGPSGTVLKITGLTVEQVGDLALTAGIALHTLVERAASLEEAFMEITQNSVQYRPEPAR</sequence>
<comment type="caution">
    <text evidence="6">The sequence shown here is derived from an EMBL/GenBank/DDBJ whole genome shotgun (WGS) entry which is preliminary data.</text>
</comment>
<comment type="similarity">
    <text evidence="1">Belongs to the ABC transporter superfamily.</text>
</comment>
<evidence type="ECO:0000256" key="2">
    <source>
        <dbReference type="ARBA" id="ARBA00022448"/>
    </source>
</evidence>
<name>A0ABT0JZU2_9ACTN</name>
<protein>
    <submittedName>
        <fullName evidence="6">ATP-binding cassette domain-containing protein</fullName>
    </submittedName>
</protein>
<evidence type="ECO:0000256" key="1">
    <source>
        <dbReference type="ARBA" id="ARBA00005417"/>
    </source>
</evidence>
<dbReference type="PROSITE" id="PS00211">
    <property type="entry name" value="ABC_TRANSPORTER_1"/>
    <property type="match status" value="1"/>
</dbReference>
<dbReference type="SUPFAM" id="SSF52540">
    <property type="entry name" value="P-loop containing nucleoside triphosphate hydrolases"/>
    <property type="match status" value="1"/>
</dbReference>
<keyword evidence="7" id="KW-1185">Reference proteome</keyword>
<dbReference type="InterPro" id="IPR003439">
    <property type="entry name" value="ABC_transporter-like_ATP-bd"/>
</dbReference>
<dbReference type="RefSeq" id="WP_248825348.1">
    <property type="nucleotide sequence ID" value="NZ_JALKFT010000014.1"/>
</dbReference>
<dbReference type="EMBL" id="JALKFT010000014">
    <property type="protein sequence ID" value="MCK9877052.1"/>
    <property type="molecule type" value="Genomic_DNA"/>
</dbReference>
<evidence type="ECO:0000256" key="4">
    <source>
        <dbReference type="ARBA" id="ARBA00022840"/>
    </source>
</evidence>
<evidence type="ECO:0000313" key="7">
    <source>
        <dbReference type="Proteomes" id="UP001201873"/>
    </source>
</evidence>
<reference evidence="6 7" key="1">
    <citation type="submission" date="2022-04" db="EMBL/GenBank/DDBJ databases">
        <title>Genome diversity in the genus Frankia.</title>
        <authorList>
            <person name="Carlos-Shanley C."/>
            <person name="Hahn D."/>
        </authorList>
    </citation>
    <scope>NUCLEOTIDE SEQUENCE [LARGE SCALE GENOMIC DNA]</scope>
    <source>
        <strain evidence="6 7">Ag45/Mut15</strain>
    </source>
</reference>
<dbReference type="SMART" id="SM00382">
    <property type="entry name" value="AAA"/>
    <property type="match status" value="1"/>
</dbReference>
<dbReference type="PROSITE" id="PS50893">
    <property type="entry name" value="ABC_TRANSPORTER_2"/>
    <property type="match status" value="1"/>
</dbReference>
<dbReference type="Gene3D" id="3.40.50.300">
    <property type="entry name" value="P-loop containing nucleotide triphosphate hydrolases"/>
    <property type="match status" value="1"/>
</dbReference>
<dbReference type="PANTHER" id="PTHR43335:SF4">
    <property type="entry name" value="ABC TRANSPORTER, ATP-BINDING PROTEIN"/>
    <property type="match status" value="1"/>
</dbReference>
<evidence type="ECO:0000256" key="3">
    <source>
        <dbReference type="ARBA" id="ARBA00022741"/>
    </source>
</evidence>
<dbReference type="Pfam" id="PF00005">
    <property type="entry name" value="ABC_tran"/>
    <property type="match status" value="1"/>
</dbReference>
<dbReference type="PANTHER" id="PTHR43335">
    <property type="entry name" value="ABC TRANSPORTER, ATP-BINDING PROTEIN"/>
    <property type="match status" value="1"/>
</dbReference>
<proteinExistence type="inferred from homology"/>
<dbReference type="GO" id="GO:0005524">
    <property type="term" value="F:ATP binding"/>
    <property type="evidence" value="ECO:0007669"/>
    <property type="project" value="UniProtKB-KW"/>
</dbReference>
<feature type="domain" description="ABC transporter" evidence="5">
    <location>
        <begin position="2"/>
        <end position="227"/>
    </location>
</feature>
<dbReference type="InterPro" id="IPR017871">
    <property type="entry name" value="ABC_transporter-like_CS"/>
</dbReference>
<dbReference type="Proteomes" id="UP001201873">
    <property type="component" value="Unassembled WGS sequence"/>
</dbReference>
<dbReference type="InterPro" id="IPR003593">
    <property type="entry name" value="AAA+_ATPase"/>
</dbReference>
<keyword evidence="2" id="KW-0813">Transport</keyword>
<organism evidence="6 7">
    <name type="scientific">Frankia umida</name>
    <dbReference type="NCBI Taxonomy" id="573489"/>
    <lineage>
        <taxon>Bacteria</taxon>
        <taxon>Bacillati</taxon>
        <taxon>Actinomycetota</taxon>
        <taxon>Actinomycetes</taxon>
        <taxon>Frankiales</taxon>
        <taxon>Frankiaceae</taxon>
        <taxon>Frankia</taxon>
    </lineage>
</organism>